<dbReference type="SUPFAM" id="SSF48208">
    <property type="entry name" value="Six-hairpin glycosidases"/>
    <property type="match status" value="1"/>
</dbReference>
<keyword evidence="2 4" id="KW-0378">Hydrolase</keyword>
<evidence type="ECO:0000313" key="8">
    <source>
        <dbReference type="Proteomes" id="UP000572817"/>
    </source>
</evidence>
<evidence type="ECO:0000256" key="2">
    <source>
        <dbReference type="ARBA" id="ARBA00022801"/>
    </source>
</evidence>
<comment type="similarity">
    <text evidence="1 4">Belongs to the glycosyl hydrolase 37 family.</text>
</comment>
<dbReference type="PANTHER" id="PTHR23403">
    <property type="entry name" value="TREHALASE"/>
    <property type="match status" value="1"/>
</dbReference>
<gene>
    <name evidence="7" type="ORF">GTA08_BOTSDO01526</name>
</gene>
<comment type="catalytic activity">
    <reaction evidence="4">
        <text>alpha,alpha-trehalose + H2O = alpha-D-glucose + beta-D-glucose</text>
        <dbReference type="Rhea" id="RHEA:32675"/>
        <dbReference type="ChEBI" id="CHEBI:15377"/>
        <dbReference type="ChEBI" id="CHEBI:15903"/>
        <dbReference type="ChEBI" id="CHEBI:16551"/>
        <dbReference type="ChEBI" id="CHEBI:17925"/>
        <dbReference type="EC" id="3.2.1.28"/>
    </reaction>
</comment>
<dbReference type="EMBL" id="WWBZ02000001">
    <property type="protein sequence ID" value="KAF4313916.1"/>
    <property type="molecule type" value="Genomic_DNA"/>
</dbReference>
<dbReference type="AlphaFoldDB" id="A0A8H4NCF6"/>
<dbReference type="PRINTS" id="PR00744">
    <property type="entry name" value="GLHYDRLASE37"/>
</dbReference>
<evidence type="ECO:0000256" key="3">
    <source>
        <dbReference type="ARBA" id="ARBA00023295"/>
    </source>
</evidence>
<dbReference type="Pfam" id="PF01204">
    <property type="entry name" value="Trehalase"/>
    <property type="match status" value="1"/>
</dbReference>
<feature type="chain" id="PRO_5034053520" description="Trehalase" evidence="6">
    <location>
        <begin position="20"/>
        <end position="751"/>
    </location>
</feature>
<dbReference type="GO" id="GO:0004555">
    <property type="term" value="F:alpha,alpha-trehalase activity"/>
    <property type="evidence" value="ECO:0007669"/>
    <property type="project" value="UniProtKB-EC"/>
</dbReference>
<dbReference type="InterPro" id="IPR008928">
    <property type="entry name" value="6-hairpin_glycosidase_sf"/>
</dbReference>
<dbReference type="PROSITE" id="PS00928">
    <property type="entry name" value="TREHALASE_2"/>
    <property type="match status" value="1"/>
</dbReference>
<dbReference type="Proteomes" id="UP000572817">
    <property type="component" value="Unassembled WGS sequence"/>
</dbReference>
<protein>
    <recommendedName>
        <fullName evidence="4">Trehalase</fullName>
        <ecNumber evidence="4">3.2.1.28</ecNumber>
    </recommendedName>
    <alternativeName>
        <fullName evidence="4">Alpha-trehalose glucohydrolase</fullName>
    </alternativeName>
</protein>
<organism evidence="7 8">
    <name type="scientific">Botryosphaeria dothidea</name>
    <dbReference type="NCBI Taxonomy" id="55169"/>
    <lineage>
        <taxon>Eukaryota</taxon>
        <taxon>Fungi</taxon>
        <taxon>Dikarya</taxon>
        <taxon>Ascomycota</taxon>
        <taxon>Pezizomycotina</taxon>
        <taxon>Dothideomycetes</taxon>
        <taxon>Dothideomycetes incertae sedis</taxon>
        <taxon>Botryosphaeriales</taxon>
        <taxon>Botryosphaeriaceae</taxon>
        <taxon>Botryosphaeria</taxon>
    </lineage>
</organism>
<dbReference type="Gene3D" id="1.50.10.10">
    <property type="match status" value="1"/>
</dbReference>
<keyword evidence="6" id="KW-0732">Signal</keyword>
<dbReference type="PANTHER" id="PTHR23403:SF1">
    <property type="entry name" value="TREHALASE"/>
    <property type="match status" value="1"/>
</dbReference>
<evidence type="ECO:0000256" key="1">
    <source>
        <dbReference type="ARBA" id="ARBA00005615"/>
    </source>
</evidence>
<proteinExistence type="inferred from homology"/>
<evidence type="ECO:0000256" key="4">
    <source>
        <dbReference type="RuleBase" id="RU361180"/>
    </source>
</evidence>
<feature type="region of interest" description="Disordered" evidence="5">
    <location>
        <begin position="639"/>
        <end position="665"/>
    </location>
</feature>
<name>A0A8H4NCF6_9PEZI</name>
<evidence type="ECO:0000313" key="7">
    <source>
        <dbReference type="EMBL" id="KAF4313916.1"/>
    </source>
</evidence>
<dbReference type="InterPro" id="IPR001661">
    <property type="entry name" value="Glyco_hydro_37"/>
</dbReference>
<dbReference type="InterPro" id="IPR018232">
    <property type="entry name" value="Glyco_hydro_37_CS"/>
</dbReference>
<dbReference type="OrthoDB" id="3542292at2759"/>
<dbReference type="EC" id="3.2.1.28" evidence="4"/>
<dbReference type="GO" id="GO:0005993">
    <property type="term" value="P:trehalose catabolic process"/>
    <property type="evidence" value="ECO:0007669"/>
    <property type="project" value="TreeGrafter"/>
</dbReference>
<reference evidence="7" key="1">
    <citation type="submission" date="2020-04" db="EMBL/GenBank/DDBJ databases">
        <title>Genome Assembly and Annotation of Botryosphaeria dothidea sdau 11-99, a Latent Pathogen of Apple Fruit Ring Rot in China.</title>
        <authorList>
            <person name="Yu C."/>
            <person name="Diao Y."/>
            <person name="Lu Q."/>
            <person name="Zhao J."/>
            <person name="Cui S."/>
            <person name="Peng C."/>
            <person name="He B."/>
            <person name="Liu H."/>
        </authorList>
    </citation>
    <scope>NUCLEOTIDE SEQUENCE [LARGE SCALE GENOMIC DNA]</scope>
    <source>
        <strain evidence="7">Sdau11-99</strain>
    </source>
</reference>
<keyword evidence="8" id="KW-1185">Reference proteome</keyword>
<comment type="caution">
    <text evidence="7">The sequence shown here is derived from an EMBL/GenBank/DDBJ whole genome shotgun (WGS) entry which is preliminary data.</text>
</comment>
<keyword evidence="3 4" id="KW-0326">Glycosidase</keyword>
<feature type="signal peptide" evidence="6">
    <location>
        <begin position="1"/>
        <end position="19"/>
    </location>
</feature>
<evidence type="ECO:0000256" key="5">
    <source>
        <dbReference type="SAM" id="MobiDB-lite"/>
    </source>
</evidence>
<evidence type="ECO:0000256" key="6">
    <source>
        <dbReference type="SAM" id="SignalP"/>
    </source>
</evidence>
<accession>A0A8H4NCF6</accession>
<sequence>MTIASSAWGLVALAASTAGLYVNGSVTAPCDSPIYCQGELLKAIQLAAPFTDSKTFVDLPTIKPLDEVLAAFNNLTQPISNDTALQTFLTTYFGEAGSELDEVPADSLTVNATFLDSISDADIKAFVSKVVNIWPDLTRRYVGGGNCTGCVDSFVPLNRTFVVAGGRFREAYYWDSYWILEGLLRTQGSFTEIAGNIIENFLDLVETIGFVPNGARLYYLNRSQPPLLALMVKSYVEYTGNTTILERAIPLLEKEYEFWTTNRTVEVQKCNKTYTLNHYAAENNQPRPESYLEDYQTVNNESYYAEDGNIYPGVDLNDSAKALLYSNLASGAESGWDYSSRWLRNPEDAAKDIYFPLRSLNTRNVVPVDLNSILYGNEMAIAEFYNLTGNDTAATHWTERASNRSEAMYDLMWNETQSVYFDYNLTSGVQNVYIISDNASTSAETSESGAPEGEQLSFSPAQYYPFWTGAAPSELKDNPLAVKTAYSHVVQLLEQNPGGLAATNLVTGEQWDQPNVWPPLQYILIKGLLSVPPTFGEDDEDYIWTQDKALEIAQRYLTSSFCTWRATGGSTPSFPKIADTEGDGIMFEKYSDEDINAAGGGGEYEVVEGFGWSNGVLIWAADVFGQSLQVPDCGNITAAQPSDDSASVKRRARSSSMRISKRDLQWDAGGEDEDLERRRAAGWATQRIGRQGPTCKQKAPAALETPRAPGKHHHDFLFLARALRSFCAAAVLLLVIRGMRPASCAPANRLH</sequence>
<dbReference type="InterPro" id="IPR012341">
    <property type="entry name" value="6hp_glycosidase-like_sf"/>
</dbReference>